<keyword evidence="7 9" id="KW-0665">Pyrimidine biosynthesis</keyword>
<keyword evidence="9" id="KW-0460">Magnesium</keyword>
<dbReference type="EC" id="6.3.4.2" evidence="9"/>
<dbReference type="SUPFAM" id="SSF52317">
    <property type="entry name" value="Class I glutamine amidotransferase-like"/>
    <property type="match status" value="1"/>
</dbReference>
<evidence type="ECO:0000313" key="13">
    <source>
        <dbReference type="Proteomes" id="UP001595462"/>
    </source>
</evidence>
<dbReference type="Gene3D" id="3.40.50.880">
    <property type="match status" value="1"/>
</dbReference>
<dbReference type="PROSITE" id="PS51273">
    <property type="entry name" value="GATASE_TYPE_1"/>
    <property type="match status" value="1"/>
</dbReference>
<keyword evidence="4 9" id="KW-0547">Nucleotide-binding</keyword>
<accession>A0ABV7ERY4</accession>
<keyword evidence="9" id="KW-0479">Metal-binding</keyword>
<dbReference type="InterPro" id="IPR027417">
    <property type="entry name" value="P-loop_NTPase"/>
</dbReference>
<feature type="binding site" evidence="9">
    <location>
        <begin position="152"/>
        <end position="154"/>
    </location>
    <ligand>
        <name>CTP</name>
        <dbReference type="ChEBI" id="CHEBI:37563"/>
        <note>allosteric inhibitor</note>
    </ligand>
</feature>
<comment type="subunit">
    <text evidence="9">Homotetramer.</text>
</comment>
<keyword evidence="6 9" id="KW-0315">Glutamine amidotransferase</keyword>
<evidence type="ECO:0000256" key="5">
    <source>
        <dbReference type="ARBA" id="ARBA00022840"/>
    </source>
</evidence>
<evidence type="ECO:0000259" key="11">
    <source>
        <dbReference type="Pfam" id="PF06418"/>
    </source>
</evidence>
<name>A0ABV7ERY4_9GAMM</name>
<comment type="catalytic activity">
    <reaction evidence="9">
        <text>UTP + NH4(+) + ATP = CTP + ADP + phosphate + 2 H(+)</text>
        <dbReference type="Rhea" id="RHEA:16597"/>
        <dbReference type="ChEBI" id="CHEBI:15378"/>
        <dbReference type="ChEBI" id="CHEBI:28938"/>
        <dbReference type="ChEBI" id="CHEBI:30616"/>
        <dbReference type="ChEBI" id="CHEBI:37563"/>
        <dbReference type="ChEBI" id="CHEBI:43474"/>
        <dbReference type="ChEBI" id="CHEBI:46398"/>
        <dbReference type="ChEBI" id="CHEBI:456216"/>
    </reaction>
</comment>
<feature type="binding site" evidence="9">
    <location>
        <position position="145"/>
    </location>
    <ligand>
        <name>Mg(2+)</name>
        <dbReference type="ChEBI" id="CHEBI:18420"/>
    </ligand>
</feature>
<dbReference type="RefSeq" id="WP_380691072.1">
    <property type="nucleotide sequence ID" value="NZ_JBHRSS010000008.1"/>
</dbReference>
<feature type="binding site" evidence="9">
    <location>
        <begin position="385"/>
        <end position="388"/>
    </location>
    <ligand>
        <name>L-glutamine</name>
        <dbReference type="ChEBI" id="CHEBI:58359"/>
    </ligand>
</feature>
<evidence type="ECO:0000256" key="1">
    <source>
        <dbReference type="ARBA" id="ARBA00005171"/>
    </source>
</evidence>
<sequence length="547" mass="59998">MAGDAAGTRYIFVTGGVVSSLGKGIAAASLGALLEARGMSVSVIKLDPYLNVDAGTMSPFQHGEVYVTRDGAETDLDLGHYERFMKTRTSRLSNFTTGQIYNNVINKERRGDYLGGTVQVIPHITDEIKRCILEGGEGADICLVEIGGTVGDIESLPFLEAIRQFAVELGHHRVLFMHLTLVPYIASSGEMKTKPTQHSAKELRSIGIQPDILLCRVDRPLPENERRKIALFTNVTERAVIACIDVDDIYKMPGLLQQQNLDTLVTEHFGIEAPEADLSNWAALVQARKTQDVTVRVAMVGKYVDLADAYKSVNEALSHAGLHTATRVDIQYIDSETVERDGGECLAGMHAILVPGGFGERGIEGKIAAAGYARVHGIPYFGICLGMQVACIEFARDIAGLEGAHSTEFVPDPPHPVIALVTEWRDLAGTVQKRDADVDLGGTMRLGEQRCVLVEDTLAARCYDAAEVFERHRHRYEFNNLYRDALRDKGLVFSGFSADDELIEIVELNDHPWYLGCQFHPEFTSTPRAGHPLFIGFISAARERATA</sequence>
<feature type="binding site" evidence="9">
    <location>
        <position position="19"/>
    </location>
    <ligand>
        <name>CTP</name>
        <dbReference type="ChEBI" id="CHEBI:37563"/>
        <note>allosteric inhibitor</note>
    </ligand>
</feature>
<dbReference type="InterPro" id="IPR033828">
    <property type="entry name" value="GATase1_CTP_Synthase"/>
</dbReference>
<keyword evidence="5 9" id="KW-0067">ATP-binding</keyword>
<organism evidence="12 13">
    <name type="scientific">Salinisphaera aquimarina</name>
    <dbReference type="NCBI Taxonomy" id="2094031"/>
    <lineage>
        <taxon>Bacteria</taxon>
        <taxon>Pseudomonadati</taxon>
        <taxon>Pseudomonadota</taxon>
        <taxon>Gammaproteobacteria</taxon>
        <taxon>Salinisphaerales</taxon>
        <taxon>Salinisphaeraceae</taxon>
        <taxon>Salinisphaera</taxon>
    </lineage>
</organism>
<comment type="activity regulation">
    <text evidence="9">Allosterically activated by GTP, when glutamine is the substrate; GTP has no effect on the reaction when ammonia is the substrate. The allosteric effector GTP functions by stabilizing the protein conformation that binds the tetrahedral intermediate(s) formed during glutamine hydrolysis. Inhibited by the product CTP, via allosteric rather than competitive inhibition.</text>
</comment>
<proteinExistence type="inferred from homology"/>
<feature type="binding site" evidence="9">
    <location>
        <position position="19"/>
    </location>
    <ligand>
        <name>UTP</name>
        <dbReference type="ChEBI" id="CHEBI:46398"/>
    </ligand>
</feature>
<evidence type="ECO:0000256" key="6">
    <source>
        <dbReference type="ARBA" id="ARBA00022962"/>
    </source>
</evidence>
<dbReference type="HAMAP" id="MF_01227">
    <property type="entry name" value="PyrG"/>
    <property type="match status" value="1"/>
</dbReference>
<feature type="domain" description="Glutamine amidotransferase" evidence="10">
    <location>
        <begin position="306"/>
        <end position="539"/>
    </location>
</feature>
<feature type="binding site" evidence="9">
    <location>
        <position position="77"/>
    </location>
    <ligand>
        <name>Mg(2+)</name>
        <dbReference type="ChEBI" id="CHEBI:18420"/>
    </ligand>
</feature>
<comment type="function">
    <text evidence="9">Catalyzes the ATP-dependent amination of UTP to CTP with either L-glutamine or ammonia as the source of nitrogen. Regulates intracellular CTP levels through interactions with the four ribonucleotide triphosphates.</text>
</comment>
<dbReference type="NCBIfam" id="NF003792">
    <property type="entry name" value="PRK05380.1"/>
    <property type="match status" value="1"/>
</dbReference>
<evidence type="ECO:0000256" key="9">
    <source>
        <dbReference type="HAMAP-Rule" id="MF_01227"/>
    </source>
</evidence>
<dbReference type="InterPro" id="IPR017926">
    <property type="entry name" value="GATASE"/>
</dbReference>
<feature type="active site" description="Nucleophile; for glutamine hydrolysis" evidence="9">
    <location>
        <position position="384"/>
    </location>
</feature>
<dbReference type="Proteomes" id="UP001595462">
    <property type="component" value="Unassembled WGS sequence"/>
</dbReference>
<dbReference type="CDD" id="cd01746">
    <property type="entry name" value="GATase1_CTP_Synthase"/>
    <property type="match status" value="1"/>
</dbReference>
<feature type="binding site" evidence="9">
    <location>
        <begin position="192"/>
        <end position="197"/>
    </location>
    <ligand>
        <name>UTP</name>
        <dbReference type="ChEBI" id="CHEBI:46398"/>
    </ligand>
</feature>
<feature type="active site" evidence="9">
    <location>
        <position position="522"/>
    </location>
</feature>
<keyword evidence="13" id="KW-1185">Reference proteome</keyword>
<evidence type="ECO:0000256" key="8">
    <source>
        <dbReference type="ARBA" id="ARBA00047781"/>
    </source>
</evidence>
<feature type="binding site" evidence="9">
    <location>
        <position position="408"/>
    </location>
    <ligand>
        <name>L-glutamine</name>
        <dbReference type="ChEBI" id="CHEBI:58359"/>
    </ligand>
</feature>
<evidence type="ECO:0000313" key="12">
    <source>
        <dbReference type="EMBL" id="MFC3105533.1"/>
    </source>
</evidence>
<feature type="binding site" evidence="9">
    <location>
        <position position="246"/>
    </location>
    <ligand>
        <name>ATP</name>
        <dbReference type="ChEBI" id="CHEBI:30616"/>
    </ligand>
</feature>
<feature type="binding site" evidence="9">
    <location>
        <begin position="20"/>
        <end position="25"/>
    </location>
    <ligand>
        <name>ATP</name>
        <dbReference type="ChEBI" id="CHEBI:30616"/>
    </ligand>
</feature>
<dbReference type="CDD" id="cd03113">
    <property type="entry name" value="CTPS_N"/>
    <property type="match status" value="1"/>
</dbReference>
<comment type="caution">
    <text evidence="9">Lacks conserved residue(s) required for the propagation of feature annotation.</text>
</comment>
<feature type="binding site" evidence="9">
    <location>
        <position position="475"/>
    </location>
    <ligand>
        <name>L-glutamine</name>
        <dbReference type="ChEBI" id="CHEBI:58359"/>
    </ligand>
</feature>
<dbReference type="Gene3D" id="3.40.50.300">
    <property type="entry name" value="P-loop containing nucleotide triphosphate hydrolases"/>
    <property type="match status" value="1"/>
</dbReference>
<comment type="miscellaneous">
    <text evidence="9">CTPSs have evolved a hybrid strategy for distinguishing between UTP and CTP. The overlapping regions of the product feedback inhibitory and substrate sites recognize a common feature in both compounds, the triphosphate moiety. To differentiate isosteric substrate and product pyrimidine rings, an additional pocket far from the expected kinase/ligase catalytic site, specifically recognizes the cytosine and ribose portions of the product inhibitor.</text>
</comment>
<comment type="caution">
    <text evidence="12">The sequence shown here is derived from an EMBL/GenBank/DDBJ whole genome shotgun (WGS) entry which is preliminary data.</text>
</comment>
<feature type="domain" description="CTP synthase N-terminal" evidence="11">
    <location>
        <begin position="9"/>
        <end position="270"/>
    </location>
</feature>
<keyword evidence="3 9" id="KW-0436">Ligase</keyword>
<dbReference type="Pfam" id="PF00117">
    <property type="entry name" value="GATase"/>
    <property type="match status" value="1"/>
</dbReference>
<feature type="binding site" evidence="9">
    <location>
        <position position="228"/>
    </location>
    <ligand>
        <name>UTP</name>
        <dbReference type="ChEBI" id="CHEBI:46398"/>
    </ligand>
</feature>
<dbReference type="PANTHER" id="PTHR11550">
    <property type="entry name" value="CTP SYNTHASE"/>
    <property type="match status" value="1"/>
</dbReference>
<dbReference type="GO" id="GO:0003883">
    <property type="term" value="F:CTP synthase activity"/>
    <property type="evidence" value="ECO:0007669"/>
    <property type="project" value="UniProtKB-EC"/>
</dbReference>
<dbReference type="Pfam" id="PF06418">
    <property type="entry name" value="CTP_synth_N"/>
    <property type="match status" value="1"/>
</dbReference>
<protein>
    <recommendedName>
        <fullName evidence="9">CTP synthase</fullName>
        <ecNumber evidence="9">6.3.4.2</ecNumber>
    </recommendedName>
    <alternativeName>
        <fullName evidence="9">Cytidine 5'-triphosphate synthase</fullName>
    </alternativeName>
    <alternativeName>
        <fullName evidence="9">Cytidine triphosphate synthetase</fullName>
        <shortName evidence="9">CTP synthetase</shortName>
        <shortName evidence="9">CTPS</shortName>
    </alternativeName>
    <alternativeName>
        <fullName evidence="9">UTP--ammonia ligase</fullName>
    </alternativeName>
</protein>
<evidence type="ECO:0000259" key="10">
    <source>
        <dbReference type="Pfam" id="PF00117"/>
    </source>
</evidence>
<comment type="pathway">
    <text evidence="1 9">Pyrimidine metabolism; CTP biosynthesis via de novo pathway; CTP from UDP: step 2/2.</text>
</comment>
<dbReference type="EMBL" id="JBHRSS010000008">
    <property type="protein sequence ID" value="MFC3105533.1"/>
    <property type="molecule type" value="Genomic_DNA"/>
</dbReference>
<feature type="binding site" evidence="9">
    <location>
        <position position="357"/>
    </location>
    <ligand>
        <name>L-glutamine</name>
        <dbReference type="ChEBI" id="CHEBI:58359"/>
    </ligand>
</feature>
<dbReference type="InterPro" id="IPR017456">
    <property type="entry name" value="CTP_synthase_N"/>
</dbReference>
<feature type="region of interest" description="Amidoligase domain" evidence="9">
    <location>
        <begin position="1"/>
        <end position="271"/>
    </location>
</feature>
<dbReference type="SUPFAM" id="SSF52540">
    <property type="entry name" value="P-loop containing nucleoside triphosphate hydrolases"/>
    <property type="match status" value="1"/>
</dbReference>
<feature type="active site" evidence="9">
    <location>
        <position position="520"/>
    </location>
</feature>
<gene>
    <name evidence="9" type="primary">pyrG</name>
    <name evidence="12" type="ORF">ACFOSU_16805</name>
</gene>
<feature type="binding site" evidence="9">
    <location>
        <begin position="192"/>
        <end position="197"/>
    </location>
    <ligand>
        <name>CTP</name>
        <dbReference type="ChEBI" id="CHEBI:37563"/>
        <note>allosteric inhibitor</note>
    </ligand>
</feature>
<dbReference type="PANTHER" id="PTHR11550:SF0">
    <property type="entry name" value="CTP SYNTHASE-RELATED"/>
    <property type="match status" value="1"/>
</dbReference>
<reference evidence="13" key="1">
    <citation type="journal article" date="2019" name="Int. J. Syst. Evol. Microbiol.">
        <title>The Global Catalogue of Microorganisms (GCM) 10K type strain sequencing project: providing services to taxonomists for standard genome sequencing and annotation.</title>
        <authorList>
            <consortium name="The Broad Institute Genomics Platform"/>
            <consortium name="The Broad Institute Genome Sequencing Center for Infectious Disease"/>
            <person name="Wu L."/>
            <person name="Ma J."/>
        </authorList>
    </citation>
    <scope>NUCLEOTIDE SEQUENCE [LARGE SCALE GENOMIC DNA]</scope>
    <source>
        <strain evidence="13">KCTC 52640</strain>
    </source>
</reference>
<evidence type="ECO:0000256" key="4">
    <source>
        <dbReference type="ARBA" id="ARBA00022741"/>
    </source>
</evidence>
<dbReference type="InterPro" id="IPR029062">
    <property type="entry name" value="Class_I_gatase-like"/>
</dbReference>
<feature type="binding site" evidence="9">
    <location>
        <position position="77"/>
    </location>
    <ligand>
        <name>ATP</name>
        <dbReference type="ChEBI" id="CHEBI:30616"/>
    </ligand>
</feature>
<comment type="similarity">
    <text evidence="2 9">Belongs to the CTP synthase family.</text>
</comment>
<feature type="binding site" evidence="9">
    <location>
        <position position="228"/>
    </location>
    <ligand>
        <name>CTP</name>
        <dbReference type="ChEBI" id="CHEBI:37563"/>
        <note>allosteric inhibitor</note>
    </ligand>
</feature>
<dbReference type="InterPro" id="IPR004468">
    <property type="entry name" value="CTP_synthase"/>
</dbReference>
<comment type="catalytic activity">
    <reaction evidence="9">
        <text>L-glutamine + H2O = L-glutamate + NH4(+)</text>
        <dbReference type="Rhea" id="RHEA:15889"/>
        <dbReference type="ChEBI" id="CHEBI:15377"/>
        <dbReference type="ChEBI" id="CHEBI:28938"/>
        <dbReference type="ChEBI" id="CHEBI:29985"/>
        <dbReference type="ChEBI" id="CHEBI:58359"/>
    </reaction>
</comment>
<evidence type="ECO:0000256" key="3">
    <source>
        <dbReference type="ARBA" id="ARBA00022598"/>
    </source>
</evidence>
<evidence type="ECO:0000256" key="7">
    <source>
        <dbReference type="ARBA" id="ARBA00022975"/>
    </source>
</evidence>
<comment type="catalytic activity">
    <reaction evidence="8 9">
        <text>UTP + L-glutamine + ATP + H2O = CTP + L-glutamate + ADP + phosphate + 2 H(+)</text>
        <dbReference type="Rhea" id="RHEA:26426"/>
        <dbReference type="ChEBI" id="CHEBI:15377"/>
        <dbReference type="ChEBI" id="CHEBI:15378"/>
        <dbReference type="ChEBI" id="CHEBI:29985"/>
        <dbReference type="ChEBI" id="CHEBI:30616"/>
        <dbReference type="ChEBI" id="CHEBI:37563"/>
        <dbReference type="ChEBI" id="CHEBI:43474"/>
        <dbReference type="ChEBI" id="CHEBI:46398"/>
        <dbReference type="ChEBI" id="CHEBI:58359"/>
        <dbReference type="ChEBI" id="CHEBI:456216"/>
        <dbReference type="EC" id="6.3.4.2"/>
    </reaction>
</comment>
<evidence type="ECO:0000256" key="2">
    <source>
        <dbReference type="ARBA" id="ARBA00007533"/>
    </source>
</evidence>
<dbReference type="NCBIfam" id="TIGR00337">
    <property type="entry name" value="PyrG"/>
    <property type="match status" value="1"/>
</dbReference>